<dbReference type="PROSITE" id="PS51737">
    <property type="entry name" value="RECOMBINASE_DNA_BIND"/>
    <property type="match status" value="1"/>
</dbReference>
<dbReference type="Pfam" id="PF00239">
    <property type="entry name" value="Resolvase"/>
    <property type="match status" value="1"/>
</dbReference>
<dbReference type="KEGG" id="aji:C0Z10_08110"/>
<name>A0A3Q9UJU9_9ACTN</name>
<dbReference type="GO" id="GO:0003677">
    <property type="term" value="F:DNA binding"/>
    <property type="evidence" value="ECO:0007669"/>
    <property type="project" value="UniProtKB-KW"/>
</dbReference>
<protein>
    <submittedName>
        <fullName evidence="8">Recombinase family protein</fullName>
    </submittedName>
</protein>
<dbReference type="InterPro" id="IPR038109">
    <property type="entry name" value="DNA_bind_recomb_sf"/>
</dbReference>
<evidence type="ECO:0000313" key="9">
    <source>
        <dbReference type="Proteomes" id="UP000285875"/>
    </source>
</evidence>
<dbReference type="GO" id="GO:0000150">
    <property type="term" value="F:DNA strand exchange activity"/>
    <property type="evidence" value="ECO:0007669"/>
    <property type="project" value="InterPro"/>
</dbReference>
<dbReference type="PANTHER" id="PTHR30461">
    <property type="entry name" value="DNA-INVERTASE FROM LAMBDOID PROPHAGE"/>
    <property type="match status" value="1"/>
</dbReference>
<evidence type="ECO:0000259" key="7">
    <source>
        <dbReference type="PROSITE" id="PS51737"/>
    </source>
</evidence>
<organism evidence="8 9">
    <name type="scientific">Acidipropionibacterium jensenii</name>
    <dbReference type="NCBI Taxonomy" id="1749"/>
    <lineage>
        <taxon>Bacteria</taxon>
        <taxon>Bacillati</taxon>
        <taxon>Actinomycetota</taxon>
        <taxon>Actinomycetes</taxon>
        <taxon>Propionibacteriales</taxon>
        <taxon>Propionibacteriaceae</taxon>
        <taxon>Acidipropionibacterium</taxon>
    </lineage>
</organism>
<proteinExistence type="predicted"/>
<dbReference type="EMBL" id="CP025570">
    <property type="protein sequence ID" value="AZZ39723.1"/>
    <property type="molecule type" value="Genomic_DNA"/>
</dbReference>
<dbReference type="InterPro" id="IPR006118">
    <property type="entry name" value="Recombinase_CS"/>
</dbReference>
<feature type="domain" description="Resolvase/invertase-type recombinase catalytic" evidence="6">
    <location>
        <begin position="28"/>
        <end position="179"/>
    </location>
</feature>
<dbReference type="Gene3D" id="3.40.50.1390">
    <property type="entry name" value="Resolvase, N-terminal catalytic domain"/>
    <property type="match status" value="1"/>
</dbReference>
<dbReference type="Pfam" id="PF13408">
    <property type="entry name" value="Zn_ribbon_recom"/>
    <property type="match status" value="1"/>
</dbReference>
<dbReference type="RefSeq" id="WP_097799046.1">
    <property type="nucleotide sequence ID" value="NZ_CP025570.1"/>
</dbReference>
<evidence type="ECO:0000313" key="8">
    <source>
        <dbReference type="EMBL" id="AZZ39723.1"/>
    </source>
</evidence>
<dbReference type="Pfam" id="PF07508">
    <property type="entry name" value="Recombinase"/>
    <property type="match status" value="1"/>
</dbReference>
<gene>
    <name evidence="8" type="ORF">C0Z10_08110</name>
</gene>
<dbReference type="InterPro" id="IPR006119">
    <property type="entry name" value="Resolv_N"/>
</dbReference>
<dbReference type="InterPro" id="IPR025827">
    <property type="entry name" value="Zn_ribbon_recom_dom"/>
</dbReference>
<sequence>MGELRKLAATAAKIQQATGATDTNGLVPAISYLRVSTKDQATRNGLEEGLSIPAQREAAQRKADQLGAVIVKEFIEPGESAKTAQRRALQDMLDYVTENPVQYCIINKVDRLARNRLDDAIIHATLRDANISLVSVTENIDETPSGMLMHGILASMAEFYSLNLAQEVLKGMTQKASMGGTPAKAPLGYLNVRTTDAKGHEIRDVTVDPERADLITFAFTAYATGDWTLSSLAAELEARGLTTRPTPSFPSKPVTTKALHKILTNPYYQGSVTFRGVTYDGAHDPLVDTETWLRVQTELAAKNQRGEKPRTHDHYLKGTLYCSCGAKMMIECPTGKSGITYEYFTCSGRRKKNGCTRSAILTDRIEDRIDSTYGANGLTLDEADRVREVLGVLGAVFDQLEATTDDERALLTAQKEKLDAERLKLVQAHYADAIPLDLLKSEQEHIRTTHDAIEHRQENLATSYEDGREGLDQLADILTDLGDVYARCEPAERRILNRALFDKIILDDEQAIRYQPDGAVRAALDCVAPGHTRIVSVEASDPEDASNPARWSAGQGSKMSLLVGLVVTSLNNRYALDNLERHLRFDDSGRSVALRWPTAHAQMTDTTSRSHTLRRRISAPTRRQIVREYCDGASSRTLEARYGIAKASIIKVVREAGVEPRPPHVKSIPPLSQPCCSCNCAERESRKPR</sequence>
<dbReference type="CDD" id="cd00338">
    <property type="entry name" value="Ser_Recombinase"/>
    <property type="match status" value="1"/>
</dbReference>
<dbReference type="PROSITE" id="PS51736">
    <property type="entry name" value="RECOMBINASES_3"/>
    <property type="match status" value="1"/>
</dbReference>
<keyword evidence="2" id="KW-0238">DNA-binding</keyword>
<evidence type="ECO:0000259" key="6">
    <source>
        <dbReference type="PROSITE" id="PS51736"/>
    </source>
</evidence>
<evidence type="ECO:0000256" key="5">
    <source>
        <dbReference type="PROSITE-ProRule" id="PRU10137"/>
    </source>
</evidence>
<dbReference type="InterPro" id="IPR050639">
    <property type="entry name" value="SSR_resolvase"/>
</dbReference>
<dbReference type="InterPro" id="IPR011109">
    <property type="entry name" value="DNA_bind_recombinase_dom"/>
</dbReference>
<evidence type="ECO:0000256" key="1">
    <source>
        <dbReference type="ARBA" id="ARBA00022908"/>
    </source>
</evidence>
<accession>A0A3Q9UJU9</accession>
<evidence type="ECO:0000256" key="4">
    <source>
        <dbReference type="PIRSR" id="PIRSR606118-50"/>
    </source>
</evidence>
<feature type="domain" description="Recombinase" evidence="7">
    <location>
        <begin position="186"/>
        <end position="306"/>
    </location>
</feature>
<dbReference type="AlphaFoldDB" id="A0A3Q9UJU9"/>
<dbReference type="Proteomes" id="UP000285875">
    <property type="component" value="Chromosome"/>
</dbReference>
<dbReference type="PANTHER" id="PTHR30461:SF23">
    <property type="entry name" value="DNA RECOMBINASE-RELATED"/>
    <property type="match status" value="1"/>
</dbReference>
<feature type="active site" description="O-(5'-phospho-DNA)-serine intermediate" evidence="4 5">
    <location>
        <position position="36"/>
    </location>
</feature>
<dbReference type="SUPFAM" id="SSF53041">
    <property type="entry name" value="Resolvase-like"/>
    <property type="match status" value="1"/>
</dbReference>
<evidence type="ECO:0000256" key="2">
    <source>
        <dbReference type="ARBA" id="ARBA00023125"/>
    </source>
</evidence>
<dbReference type="Gene3D" id="3.90.1750.20">
    <property type="entry name" value="Putative Large Serine Recombinase, Chain B, Domain 2"/>
    <property type="match status" value="1"/>
</dbReference>
<dbReference type="SMART" id="SM00857">
    <property type="entry name" value="Resolvase"/>
    <property type="match status" value="1"/>
</dbReference>
<keyword evidence="1" id="KW-0229">DNA integration</keyword>
<keyword evidence="3" id="KW-0233">DNA recombination</keyword>
<dbReference type="GO" id="GO:0015074">
    <property type="term" value="P:DNA integration"/>
    <property type="evidence" value="ECO:0007669"/>
    <property type="project" value="UniProtKB-KW"/>
</dbReference>
<evidence type="ECO:0000256" key="3">
    <source>
        <dbReference type="ARBA" id="ARBA00023172"/>
    </source>
</evidence>
<reference evidence="9" key="1">
    <citation type="submission" date="2017-12" db="EMBL/GenBank/DDBJ databases">
        <title>Whole genome sequencing of Acidipropionibacterium jensenii strains JS279 and JS280.</title>
        <authorList>
            <person name="Deptula P."/>
            <person name="Laine P."/>
            <person name="Smolander O.-P."/>
            <person name="Paulin L."/>
            <person name="Auvinen P."/>
            <person name="Varmanen P."/>
        </authorList>
    </citation>
    <scope>NUCLEOTIDE SEQUENCE [LARGE SCALE GENOMIC DNA]</scope>
    <source>
        <strain evidence="9">JS280</strain>
    </source>
</reference>
<dbReference type="PROSITE" id="PS00397">
    <property type="entry name" value="RECOMBINASES_1"/>
    <property type="match status" value="1"/>
</dbReference>
<dbReference type="InterPro" id="IPR036162">
    <property type="entry name" value="Resolvase-like_N_sf"/>
</dbReference>